<dbReference type="SUPFAM" id="SSF52799">
    <property type="entry name" value="(Phosphotyrosine protein) phosphatases II"/>
    <property type="match status" value="1"/>
</dbReference>
<dbReference type="PROSITE" id="PS00383">
    <property type="entry name" value="TYR_PHOSPHATASE_1"/>
    <property type="match status" value="1"/>
</dbReference>
<dbReference type="OrthoDB" id="273181at2759"/>
<organism evidence="5 6">
    <name type="scientific">Gonapodya prolifera (strain JEL478)</name>
    <name type="common">Monoblepharis prolifera</name>
    <dbReference type="NCBI Taxonomy" id="1344416"/>
    <lineage>
        <taxon>Eukaryota</taxon>
        <taxon>Fungi</taxon>
        <taxon>Fungi incertae sedis</taxon>
        <taxon>Chytridiomycota</taxon>
        <taxon>Chytridiomycota incertae sedis</taxon>
        <taxon>Monoblepharidomycetes</taxon>
        <taxon>Monoblepharidales</taxon>
        <taxon>Gonapodyaceae</taxon>
        <taxon>Gonapodya</taxon>
    </lineage>
</organism>
<evidence type="ECO:0000313" key="6">
    <source>
        <dbReference type="Proteomes" id="UP000070544"/>
    </source>
</evidence>
<dbReference type="InterPro" id="IPR042165">
    <property type="entry name" value="PTPMT1"/>
</dbReference>
<dbReference type="GO" id="GO:0008962">
    <property type="term" value="F:phosphatidylglycerophosphatase activity"/>
    <property type="evidence" value="ECO:0007669"/>
    <property type="project" value="TreeGrafter"/>
</dbReference>
<keyword evidence="1" id="KW-0378">Hydrolase</keyword>
<gene>
    <name evidence="5" type="ORF">M427DRAFT_135821</name>
</gene>
<feature type="domain" description="Tyrosine-protein phosphatase" evidence="3">
    <location>
        <begin position="12"/>
        <end position="227"/>
    </location>
</feature>
<reference evidence="5 6" key="1">
    <citation type="journal article" date="2015" name="Genome Biol. Evol.">
        <title>Phylogenomic analyses indicate that early fungi evolved digesting cell walls of algal ancestors of land plants.</title>
        <authorList>
            <person name="Chang Y."/>
            <person name="Wang S."/>
            <person name="Sekimoto S."/>
            <person name="Aerts A.L."/>
            <person name="Choi C."/>
            <person name="Clum A."/>
            <person name="LaButti K.M."/>
            <person name="Lindquist E.A."/>
            <person name="Yee Ngan C."/>
            <person name="Ohm R.A."/>
            <person name="Salamov A.A."/>
            <person name="Grigoriev I.V."/>
            <person name="Spatafora J.W."/>
            <person name="Berbee M.L."/>
        </authorList>
    </citation>
    <scope>NUCLEOTIDE SEQUENCE [LARGE SCALE GENOMIC DNA]</scope>
    <source>
        <strain evidence="5 6">JEL478</strain>
    </source>
</reference>
<evidence type="ECO:0000256" key="2">
    <source>
        <dbReference type="ARBA" id="ARBA00022912"/>
    </source>
</evidence>
<protein>
    <submittedName>
        <fullName evidence="5">Phosphatases II</fullName>
    </submittedName>
</protein>
<sequence>MVGLSFLTGTRWWNRITPNIILGAIPARPLLQDLISNQMVFAVLSVIEPNRLYITSSEEYAKLGVRWLNLDADDFADLSYDVLVAGVEWIEQALKEEYIRVGDSLASAVRRTVSMTSIETGKIHTRRFTDSVLEISSGTPGKELTSFPDPIRYTSTPGASVFGKSVYVHCKAGRSRSAAVVLAHLISRYRLTLEEALAILIRKRPQVSPHIQAMPSVRRFYEDILGKETRCEIMRYPWFDQV</sequence>
<dbReference type="Gene3D" id="3.90.190.10">
    <property type="entry name" value="Protein tyrosine phosphatase superfamily"/>
    <property type="match status" value="1"/>
</dbReference>
<dbReference type="PANTHER" id="PTHR46712:SF1">
    <property type="entry name" value="PHOSPHATIDYLGLYCEROPHOSPHATASE AND PROTEIN-TYROSINE PHOSPHATASE 1"/>
    <property type="match status" value="1"/>
</dbReference>
<dbReference type="InterPro" id="IPR029021">
    <property type="entry name" value="Prot-tyrosine_phosphatase-like"/>
</dbReference>
<name>A0A139ADF5_GONPJ</name>
<dbReference type="AlphaFoldDB" id="A0A139ADF5"/>
<dbReference type="InterPro" id="IPR000340">
    <property type="entry name" value="Dual-sp_phosphatase_cat-dom"/>
</dbReference>
<dbReference type="PROSITE" id="PS50054">
    <property type="entry name" value="TYR_PHOSPHATASE_DUAL"/>
    <property type="match status" value="1"/>
</dbReference>
<evidence type="ECO:0000313" key="5">
    <source>
        <dbReference type="EMBL" id="KXS14475.1"/>
    </source>
</evidence>
<dbReference type="InterPro" id="IPR000387">
    <property type="entry name" value="Tyr_Pase_dom"/>
</dbReference>
<proteinExistence type="predicted"/>
<keyword evidence="6" id="KW-1185">Reference proteome</keyword>
<dbReference type="GO" id="GO:0004439">
    <property type="term" value="F:phosphatidylinositol-4,5-bisphosphate 5-phosphatase activity"/>
    <property type="evidence" value="ECO:0007669"/>
    <property type="project" value="TreeGrafter"/>
</dbReference>
<dbReference type="PROSITE" id="PS50056">
    <property type="entry name" value="TYR_PHOSPHATASE_2"/>
    <property type="match status" value="1"/>
</dbReference>
<evidence type="ECO:0000259" key="3">
    <source>
        <dbReference type="PROSITE" id="PS50054"/>
    </source>
</evidence>
<dbReference type="Proteomes" id="UP000070544">
    <property type="component" value="Unassembled WGS sequence"/>
</dbReference>
<dbReference type="SMART" id="SM00195">
    <property type="entry name" value="DSPc"/>
    <property type="match status" value="1"/>
</dbReference>
<dbReference type="Pfam" id="PF00782">
    <property type="entry name" value="DSPc"/>
    <property type="match status" value="1"/>
</dbReference>
<evidence type="ECO:0000259" key="4">
    <source>
        <dbReference type="PROSITE" id="PS50056"/>
    </source>
</evidence>
<dbReference type="EMBL" id="KQ965769">
    <property type="protein sequence ID" value="KXS14475.1"/>
    <property type="molecule type" value="Genomic_DNA"/>
</dbReference>
<dbReference type="PANTHER" id="PTHR46712">
    <property type="entry name" value="PHOSPHATIDYLGLYCEROPHOSPHATASE AND PROTEIN-TYROSINE PHOSPHATASE 1"/>
    <property type="match status" value="1"/>
</dbReference>
<keyword evidence="2" id="KW-0904">Protein phosphatase</keyword>
<dbReference type="GO" id="GO:0004721">
    <property type="term" value="F:phosphoprotein phosphatase activity"/>
    <property type="evidence" value="ECO:0007669"/>
    <property type="project" value="UniProtKB-KW"/>
</dbReference>
<evidence type="ECO:0000256" key="1">
    <source>
        <dbReference type="ARBA" id="ARBA00022801"/>
    </source>
</evidence>
<dbReference type="InterPro" id="IPR020422">
    <property type="entry name" value="TYR_PHOSPHATASE_DUAL_dom"/>
</dbReference>
<dbReference type="InterPro" id="IPR016130">
    <property type="entry name" value="Tyr_Pase_AS"/>
</dbReference>
<feature type="domain" description="Tyrosine specific protein phosphatases" evidence="4">
    <location>
        <begin position="145"/>
        <end position="205"/>
    </location>
</feature>
<accession>A0A139ADF5</accession>